<evidence type="ECO:0000313" key="1">
    <source>
        <dbReference type="EMBL" id="CAI2183166.1"/>
    </source>
</evidence>
<gene>
    <name evidence="1" type="ORF">FWILDA_LOCUS10943</name>
</gene>
<dbReference type="OrthoDB" id="276498at2759"/>
<protein>
    <submittedName>
        <fullName evidence="1">14831_t:CDS:1</fullName>
    </submittedName>
</protein>
<dbReference type="Proteomes" id="UP001153678">
    <property type="component" value="Unassembled WGS sequence"/>
</dbReference>
<reference evidence="1" key="1">
    <citation type="submission" date="2022-08" db="EMBL/GenBank/DDBJ databases">
        <authorList>
            <person name="Kallberg Y."/>
            <person name="Tangrot J."/>
            <person name="Rosling A."/>
        </authorList>
    </citation>
    <scope>NUCLEOTIDE SEQUENCE</scope>
    <source>
        <strain evidence="1">Wild A</strain>
    </source>
</reference>
<name>A0A9W4SVL5_9GLOM</name>
<comment type="caution">
    <text evidence="1">The sequence shown here is derived from an EMBL/GenBank/DDBJ whole genome shotgun (WGS) entry which is preliminary data.</text>
</comment>
<accession>A0A9W4SVL5</accession>
<evidence type="ECO:0000313" key="2">
    <source>
        <dbReference type="Proteomes" id="UP001153678"/>
    </source>
</evidence>
<dbReference type="SUPFAM" id="SSF55874">
    <property type="entry name" value="ATPase domain of HSP90 chaperone/DNA topoisomerase II/histidine kinase"/>
    <property type="match status" value="1"/>
</dbReference>
<proteinExistence type="predicted"/>
<dbReference type="AlphaFoldDB" id="A0A9W4SVL5"/>
<sequence>MNFIKVDIDKEGGQISIFNNGKGIPIEMHNDQKIYVHVPQLHLTNYDDKKKMFLVVVMFRNMIVIEQPIITACPKGEYTVVRFSSLIWLGMMMTLLPLKKAYIRYGGVC</sequence>
<dbReference type="Gene3D" id="3.30.565.10">
    <property type="entry name" value="Histidine kinase-like ATPase, C-terminal domain"/>
    <property type="match status" value="1"/>
</dbReference>
<keyword evidence="2" id="KW-1185">Reference proteome</keyword>
<dbReference type="EMBL" id="CAMKVN010002956">
    <property type="protein sequence ID" value="CAI2183166.1"/>
    <property type="molecule type" value="Genomic_DNA"/>
</dbReference>
<dbReference type="InterPro" id="IPR036890">
    <property type="entry name" value="HATPase_C_sf"/>
</dbReference>
<organism evidence="1 2">
    <name type="scientific">Funneliformis geosporum</name>
    <dbReference type="NCBI Taxonomy" id="1117311"/>
    <lineage>
        <taxon>Eukaryota</taxon>
        <taxon>Fungi</taxon>
        <taxon>Fungi incertae sedis</taxon>
        <taxon>Mucoromycota</taxon>
        <taxon>Glomeromycotina</taxon>
        <taxon>Glomeromycetes</taxon>
        <taxon>Glomerales</taxon>
        <taxon>Glomeraceae</taxon>
        <taxon>Funneliformis</taxon>
    </lineage>
</organism>